<sequence length="109" mass="12105">MTFAIHSLNPTQLKMLPTQCQCKTSQDPTQLKYALPHPPARLSHDFHNAFAQSNTTQNASNSMPMQNITGSNPAQVCSATSFSQTKPRDSNDIRKYSNPRTINSIGRLE</sequence>
<feature type="compositionally biased region" description="Basic and acidic residues" evidence="1">
    <location>
        <begin position="86"/>
        <end position="95"/>
    </location>
</feature>
<name>A0A8D8USK5_9HEMI</name>
<evidence type="ECO:0000313" key="2">
    <source>
        <dbReference type="EMBL" id="CAG6709091.1"/>
    </source>
</evidence>
<feature type="compositionally biased region" description="Polar residues" evidence="1">
    <location>
        <begin position="98"/>
        <end position="109"/>
    </location>
</feature>
<proteinExistence type="predicted"/>
<reference evidence="2" key="1">
    <citation type="submission" date="2021-05" db="EMBL/GenBank/DDBJ databases">
        <authorList>
            <person name="Alioto T."/>
            <person name="Alioto T."/>
            <person name="Gomez Garrido J."/>
        </authorList>
    </citation>
    <scope>NUCLEOTIDE SEQUENCE</scope>
</reference>
<organism evidence="2">
    <name type="scientific">Cacopsylla melanoneura</name>
    <dbReference type="NCBI Taxonomy" id="428564"/>
    <lineage>
        <taxon>Eukaryota</taxon>
        <taxon>Metazoa</taxon>
        <taxon>Ecdysozoa</taxon>
        <taxon>Arthropoda</taxon>
        <taxon>Hexapoda</taxon>
        <taxon>Insecta</taxon>
        <taxon>Pterygota</taxon>
        <taxon>Neoptera</taxon>
        <taxon>Paraneoptera</taxon>
        <taxon>Hemiptera</taxon>
        <taxon>Sternorrhyncha</taxon>
        <taxon>Psylloidea</taxon>
        <taxon>Psyllidae</taxon>
        <taxon>Psyllinae</taxon>
        <taxon>Cacopsylla</taxon>
    </lineage>
</organism>
<feature type="region of interest" description="Disordered" evidence="1">
    <location>
        <begin position="52"/>
        <end position="109"/>
    </location>
</feature>
<feature type="compositionally biased region" description="Polar residues" evidence="1">
    <location>
        <begin position="52"/>
        <end position="85"/>
    </location>
</feature>
<protein>
    <submittedName>
        <fullName evidence="2">Uncharacterized protein</fullName>
    </submittedName>
</protein>
<dbReference type="EMBL" id="HBUF01345657">
    <property type="protein sequence ID" value="CAG6709091.1"/>
    <property type="molecule type" value="Transcribed_RNA"/>
</dbReference>
<dbReference type="AlphaFoldDB" id="A0A8D8USK5"/>
<evidence type="ECO:0000256" key="1">
    <source>
        <dbReference type="SAM" id="MobiDB-lite"/>
    </source>
</evidence>
<accession>A0A8D8USK5</accession>